<gene>
    <name evidence="2" type="ORF">MSSIT_1076</name>
</gene>
<dbReference type="HOGENOM" id="CLU_2165302_0_0_2"/>
<evidence type="ECO:0000259" key="1">
    <source>
        <dbReference type="PROSITE" id="PS50234"/>
    </source>
</evidence>
<feature type="domain" description="VWFA" evidence="1">
    <location>
        <begin position="1"/>
        <end position="68"/>
    </location>
</feature>
<accession>A0A0E3P2R0</accession>
<organism evidence="2 3">
    <name type="scientific">Methanosarcina siciliae T4/M</name>
    <dbReference type="NCBI Taxonomy" id="1434120"/>
    <lineage>
        <taxon>Archaea</taxon>
        <taxon>Methanobacteriati</taxon>
        <taxon>Methanobacteriota</taxon>
        <taxon>Stenosarchaea group</taxon>
        <taxon>Methanomicrobia</taxon>
        <taxon>Methanosarcinales</taxon>
        <taxon>Methanosarcinaceae</taxon>
        <taxon>Methanosarcina</taxon>
    </lineage>
</organism>
<dbReference type="EMBL" id="CP009506">
    <property type="protein sequence ID" value="AKB27795.1"/>
    <property type="molecule type" value="Genomic_DNA"/>
</dbReference>
<dbReference type="GeneID" id="24859870"/>
<dbReference type="RefSeq" id="WP_048170731.1">
    <property type="nucleotide sequence ID" value="NZ_CP009506.1"/>
</dbReference>
<dbReference type="KEGG" id="msw:MSSIT_1076"/>
<sequence>MVILLADGQGSYSDYYTQQAINNDVTVYTIGLGSGVNSALLTNIATSADGQYFPVSSAEDLPDVFRTISGEIEPTDTDVGGLLDGEEAGKLVEYNGKQYFQLFSDPITEQ</sequence>
<reference evidence="2 3" key="1">
    <citation type="submission" date="2014-07" db="EMBL/GenBank/DDBJ databases">
        <title>Methanogenic archaea and the global carbon cycle.</title>
        <authorList>
            <person name="Henriksen J.R."/>
            <person name="Luke J."/>
            <person name="Reinhart S."/>
            <person name="Benedict M.N."/>
            <person name="Youngblut N.D."/>
            <person name="Metcalf M.E."/>
            <person name="Whitaker R.J."/>
            <person name="Metcalf W.W."/>
        </authorList>
    </citation>
    <scope>NUCLEOTIDE SEQUENCE [LARGE SCALE GENOMIC DNA]</scope>
    <source>
        <strain evidence="2 3">T4/M</strain>
    </source>
</reference>
<evidence type="ECO:0000313" key="3">
    <source>
        <dbReference type="Proteomes" id="UP000033111"/>
    </source>
</evidence>
<dbReference type="OrthoDB" id="3296at2157"/>
<name>A0A0E3P2R0_9EURY</name>
<dbReference type="InterPro" id="IPR002035">
    <property type="entry name" value="VWF_A"/>
</dbReference>
<dbReference type="Proteomes" id="UP000033111">
    <property type="component" value="Chromosome"/>
</dbReference>
<dbReference type="InterPro" id="IPR036465">
    <property type="entry name" value="vWFA_dom_sf"/>
</dbReference>
<evidence type="ECO:0000313" key="2">
    <source>
        <dbReference type="EMBL" id="AKB27795.1"/>
    </source>
</evidence>
<keyword evidence="3" id="KW-1185">Reference proteome</keyword>
<dbReference type="AlphaFoldDB" id="A0A0E3P2R0"/>
<dbReference type="PATRIC" id="fig|1434120.4.peg.1366"/>
<dbReference type="Gene3D" id="3.40.50.410">
    <property type="entry name" value="von Willebrand factor, type A domain"/>
    <property type="match status" value="1"/>
</dbReference>
<proteinExistence type="predicted"/>
<protein>
    <recommendedName>
        <fullName evidence="1">VWFA domain-containing protein</fullName>
    </recommendedName>
</protein>
<dbReference type="Pfam" id="PF00092">
    <property type="entry name" value="VWA"/>
    <property type="match status" value="1"/>
</dbReference>
<dbReference type="PROSITE" id="PS50234">
    <property type="entry name" value="VWFA"/>
    <property type="match status" value="1"/>
</dbReference>
<dbReference type="SUPFAM" id="SSF53300">
    <property type="entry name" value="vWA-like"/>
    <property type="match status" value="1"/>
</dbReference>